<dbReference type="Pfam" id="PF04505">
    <property type="entry name" value="CD225"/>
    <property type="match status" value="1"/>
</dbReference>
<reference evidence="6 7" key="1">
    <citation type="submission" date="2020-08" db="EMBL/GenBank/DDBJ databases">
        <title>Genomic Encyclopedia of Type Strains, Phase III (KMG-III): the genomes of soil and plant-associated and newly described type strains.</title>
        <authorList>
            <person name="Whitman W."/>
        </authorList>
    </citation>
    <scope>NUCLEOTIDE SEQUENCE [LARGE SCALE GENOMIC DNA]</scope>
    <source>
        <strain evidence="6 7">CECT 8712</strain>
    </source>
</reference>
<keyword evidence="2 5" id="KW-0812">Transmembrane</keyword>
<protein>
    <recommendedName>
        <fullName evidence="8">Interferon-induced transmembrane protein</fullName>
    </recommendedName>
</protein>
<organism evidence="6 7">
    <name type="scientific">Nocardiopsis algeriensis</name>
    <dbReference type="NCBI Taxonomy" id="1478215"/>
    <lineage>
        <taxon>Bacteria</taxon>
        <taxon>Bacillati</taxon>
        <taxon>Actinomycetota</taxon>
        <taxon>Actinomycetes</taxon>
        <taxon>Streptosporangiales</taxon>
        <taxon>Nocardiopsidaceae</taxon>
        <taxon>Nocardiopsis</taxon>
    </lineage>
</organism>
<keyword evidence="3 5" id="KW-1133">Transmembrane helix</keyword>
<gene>
    <name evidence="6" type="ORF">FHS13_003364</name>
</gene>
<dbReference type="GO" id="GO:0016020">
    <property type="term" value="C:membrane"/>
    <property type="evidence" value="ECO:0007669"/>
    <property type="project" value="UniProtKB-SubCell"/>
</dbReference>
<dbReference type="InterPro" id="IPR007593">
    <property type="entry name" value="CD225/Dispanin_fam"/>
</dbReference>
<feature type="transmembrane region" description="Helical" evidence="5">
    <location>
        <begin position="75"/>
        <end position="106"/>
    </location>
</feature>
<feature type="transmembrane region" description="Helical" evidence="5">
    <location>
        <begin position="29"/>
        <end position="54"/>
    </location>
</feature>
<dbReference type="PANTHER" id="PTHR14948">
    <property type="entry name" value="NG5"/>
    <property type="match status" value="1"/>
</dbReference>
<keyword evidence="7" id="KW-1185">Reference proteome</keyword>
<dbReference type="EMBL" id="JACHJO010000010">
    <property type="protein sequence ID" value="MBB6121395.1"/>
    <property type="molecule type" value="Genomic_DNA"/>
</dbReference>
<dbReference type="RefSeq" id="WP_184292847.1">
    <property type="nucleotide sequence ID" value="NZ_JACHJO010000010.1"/>
</dbReference>
<sequence length="116" mass="11734">MSYPPPPSGYGIPHGHGGPPPGEMPKTYLVHNILGILSCAAVAGIIGLVFSLQISGKWQAGDYAGAQDASKVAKIMGIIGLVAFVLGVLYVVAVLGIMAIGIIGAANAPDPGYTTY</sequence>
<dbReference type="PANTHER" id="PTHR14948:SF25">
    <property type="entry name" value="DUF4190 DOMAIN-CONTAINING PROTEIN"/>
    <property type="match status" value="1"/>
</dbReference>
<evidence type="ECO:0000313" key="7">
    <source>
        <dbReference type="Proteomes" id="UP000536604"/>
    </source>
</evidence>
<keyword evidence="4 5" id="KW-0472">Membrane</keyword>
<evidence type="ECO:0000256" key="2">
    <source>
        <dbReference type="ARBA" id="ARBA00022692"/>
    </source>
</evidence>
<evidence type="ECO:0008006" key="8">
    <source>
        <dbReference type="Google" id="ProtNLM"/>
    </source>
</evidence>
<name>A0A841IY41_9ACTN</name>
<evidence type="ECO:0000313" key="6">
    <source>
        <dbReference type="EMBL" id="MBB6121395.1"/>
    </source>
</evidence>
<dbReference type="AlphaFoldDB" id="A0A841IY41"/>
<dbReference type="Proteomes" id="UP000536604">
    <property type="component" value="Unassembled WGS sequence"/>
</dbReference>
<evidence type="ECO:0000256" key="3">
    <source>
        <dbReference type="ARBA" id="ARBA00022989"/>
    </source>
</evidence>
<evidence type="ECO:0000256" key="1">
    <source>
        <dbReference type="ARBA" id="ARBA00004370"/>
    </source>
</evidence>
<dbReference type="InterPro" id="IPR051423">
    <property type="entry name" value="CD225/Dispanin"/>
</dbReference>
<evidence type="ECO:0000256" key="4">
    <source>
        <dbReference type="ARBA" id="ARBA00023136"/>
    </source>
</evidence>
<proteinExistence type="predicted"/>
<comment type="caution">
    <text evidence="6">The sequence shown here is derived from an EMBL/GenBank/DDBJ whole genome shotgun (WGS) entry which is preliminary data.</text>
</comment>
<evidence type="ECO:0000256" key="5">
    <source>
        <dbReference type="SAM" id="Phobius"/>
    </source>
</evidence>
<accession>A0A841IY41</accession>
<comment type="subcellular location">
    <subcellularLocation>
        <location evidence="1">Membrane</location>
    </subcellularLocation>
</comment>